<evidence type="ECO:0000256" key="2">
    <source>
        <dbReference type="ARBA" id="ARBA00022448"/>
    </source>
</evidence>
<evidence type="ECO:0000313" key="9">
    <source>
        <dbReference type="EMBL" id="PLP39000.1"/>
    </source>
</evidence>
<dbReference type="SUPFAM" id="SSF103473">
    <property type="entry name" value="MFS general substrate transporter"/>
    <property type="match status" value="1"/>
</dbReference>
<feature type="transmembrane region" description="Helical" evidence="7">
    <location>
        <begin position="43"/>
        <end position="64"/>
    </location>
</feature>
<evidence type="ECO:0000256" key="6">
    <source>
        <dbReference type="ARBA" id="ARBA00023136"/>
    </source>
</evidence>
<evidence type="ECO:0000256" key="1">
    <source>
        <dbReference type="ARBA" id="ARBA00004651"/>
    </source>
</evidence>
<dbReference type="GO" id="GO:0022857">
    <property type="term" value="F:transmembrane transporter activity"/>
    <property type="evidence" value="ECO:0007669"/>
    <property type="project" value="InterPro"/>
</dbReference>
<dbReference type="AlphaFoldDB" id="A0A2N5A713"/>
<feature type="domain" description="Major facilitator superfamily (MFS) profile" evidence="8">
    <location>
        <begin position="7"/>
        <end position="77"/>
    </location>
</feature>
<protein>
    <submittedName>
        <fullName evidence="9">MFS transporter</fullName>
    </submittedName>
</protein>
<accession>A0A2N5A713</accession>
<evidence type="ECO:0000313" key="10">
    <source>
        <dbReference type="Proteomes" id="UP000234473"/>
    </source>
</evidence>
<organism evidence="9 10">
    <name type="scientific">Klebsiella variicola</name>
    <dbReference type="NCBI Taxonomy" id="244366"/>
    <lineage>
        <taxon>Bacteria</taxon>
        <taxon>Pseudomonadati</taxon>
        <taxon>Pseudomonadota</taxon>
        <taxon>Gammaproteobacteria</taxon>
        <taxon>Enterobacterales</taxon>
        <taxon>Enterobacteriaceae</taxon>
        <taxon>Klebsiella/Raoultella group</taxon>
        <taxon>Klebsiella</taxon>
        <taxon>Klebsiella pneumoniae complex</taxon>
    </lineage>
</organism>
<dbReference type="GO" id="GO:0005886">
    <property type="term" value="C:plasma membrane"/>
    <property type="evidence" value="ECO:0007669"/>
    <property type="project" value="UniProtKB-SubCell"/>
</dbReference>
<dbReference type="PROSITE" id="PS50850">
    <property type="entry name" value="MFS"/>
    <property type="match status" value="1"/>
</dbReference>
<keyword evidence="4 7" id="KW-0812">Transmembrane</keyword>
<comment type="subcellular location">
    <subcellularLocation>
        <location evidence="1">Cell membrane</location>
        <topology evidence="1">Multi-pass membrane protein</topology>
    </subcellularLocation>
</comment>
<evidence type="ECO:0000256" key="7">
    <source>
        <dbReference type="SAM" id="Phobius"/>
    </source>
</evidence>
<gene>
    <name evidence="9" type="ORF">CWM98_31200</name>
</gene>
<feature type="non-terminal residue" evidence="9">
    <location>
        <position position="77"/>
    </location>
</feature>
<name>A0A2N5A713_KLEVA</name>
<keyword evidence="3" id="KW-1003">Cell membrane</keyword>
<dbReference type="Gene3D" id="1.20.1250.20">
    <property type="entry name" value="MFS general substrate transporter like domains"/>
    <property type="match status" value="1"/>
</dbReference>
<evidence type="ECO:0000256" key="4">
    <source>
        <dbReference type="ARBA" id="ARBA00022692"/>
    </source>
</evidence>
<feature type="transmembrane region" description="Helical" evidence="7">
    <location>
        <begin position="12"/>
        <end position="37"/>
    </location>
</feature>
<dbReference type="PANTHER" id="PTHR42718">
    <property type="entry name" value="MAJOR FACILITATOR SUPERFAMILY MULTIDRUG TRANSPORTER MFSC"/>
    <property type="match status" value="1"/>
</dbReference>
<dbReference type="InterPro" id="IPR020846">
    <property type="entry name" value="MFS_dom"/>
</dbReference>
<dbReference type="InterPro" id="IPR036259">
    <property type="entry name" value="MFS_trans_sf"/>
</dbReference>
<proteinExistence type="predicted"/>
<evidence type="ECO:0000259" key="8">
    <source>
        <dbReference type="PROSITE" id="PS50850"/>
    </source>
</evidence>
<keyword evidence="6 7" id="KW-0472">Membrane</keyword>
<sequence length="77" mass="8255">MSRQWMTLMAILLVYIPVAIDATVLHVAAPTLSVALGSSGNELLWIIDIYSLVMAGMVLPMGALGDKIGFKRLLLLG</sequence>
<dbReference type="PANTHER" id="PTHR42718:SF47">
    <property type="entry name" value="METHYL VIOLOGEN RESISTANCE PROTEIN SMVA"/>
    <property type="match status" value="1"/>
</dbReference>
<reference evidence="9 10" key="2">
    <citation type="submission" date="2018-01" db="EMBL/GenBank/DDBJ databases">
        <title>Genomic study of Klebsiella pneumoniae.</title>
        <authorList>
            <person name="Yang Y."/>
            <person name="Bicalho R."/>
        </authorList>
    </citation>
    <scope>NUCLEOTIDE SEQUENCE [LARGE SCALE GENOMIC DNA]</scope>
    <source>
        <strain evidence="9 10">A5</strain>
    </source>
</reference>
<comment type="caution">
    <text evidence="9">The sequence shown here is derived from an EMBL/GenBank/DDBJ whole genome shotgun (WGS) entry which is preliminary data.</text>
</comment>
<evidence type="ECO:0000256" key="5">
    <source>
        <dbReference type="ARBA" id="ARBA00022989"/>
    </source>
</evidence>
<keyword evidence="2" id="KW-0813">Transport</keyword>
<keyword evidence="5 7" id="KW-1133">Transmembrane helix</keyword>
<evidence type="ECO:0000256" key="3">
    <source>
        <dbReference type="ARBA" id="ARBA00022475"/>
    </source>
</evidence>
<dbReference type="EMBL" id="PICB01002351">
    <property type="protein sequence ID" value="PLP39000.1"/>
    <property type="molecule type" value="Genomic_DNA"/>
</dbReference>
<reference evidence="9 10" key="1">
    <citation type="submission" date="2017-11" db="EMBL/GenBank/DDBJ databases">
        <authorList>
            <person name="Han C.G."/>
        </authorList>
    </citation>
    <scope>NUCLEOTIDE SEQUENCE [LARGE SCALE GENOMIC DNA]</scope>
    <source>
        <strain evidence="9 10">A5</strain>
    </source>
</reference>
<dbReference type="Proteomes" id="UP000234473">
    <property type="component" value="Unassembled WGS sequence"/>
</dbReference>